<name>A0AAV8YVE5_9CUCU</name>
<reference evidence="2" key="1">
    <citation type="journal article" date="2023" name="Insect Mol. Biol.">
        <title>Genome sequencing provides insights into the evolution of gene families encoding plant cell wall-degrading enzymes in longhorned beetles.</title>
        <authorList>
            <person name="Shin N.R."/>
            <person name="Okamura Y."/>
            <person name="Kirsch R."/>
            <person name="Pauchet Y."/>
        </authorList>
    </citation>
    <scope>NUCLEOTIDE SEQUENCE</scope>
    <source>
        <strain evidence="2">AMC_N1</strain>
    </source>
</reference>
<dbReference type="InterPro" id="IPR052709">
    <property type="entry name" value="Transposase-MT_Hybrid"/>
</dbReference>
<dbReference type="Proteomes" id="UP001162162">
    <property type="component" value="Unassembled WGS sequence"/>
</dbReference>
<sequence>MSSVQMEQRVHLKFLVPLRKTFTEAYAMLKEVCGNECLSSIHIFEWFKRFKEGRETTEDDLRPGRPSTPKTDENIENIGKLIREDRRLSIRGLAEITGIDKECVRLILHESINMRKICAKMLPKLVIPEQKDSRMNICADILNNIDTDLGLLDMVTLKGTRFESVEAVKAKADRSGLPALLSTMEKSYGAV</sequence>
<dbReference type="AlphaFoldDB" id="A0AAV8YVE5"/>
<dbReference type="PANTHER" id="PTHR46060">
    <property type="entry name" value="MARINER MOS1 TRANSPOSASE-LIKE PROTEIN"/>
    <property type="match status" value="1"/>
</dbReference>
<dbReference type="PANTHER" id="PTHR46060:SF3">
    <property type="entry name" value="PROTEIN GVQW3"/>
    <property type="match status" value="1"/>
</dbReference>
<dbReference type="InterPro" id="IPR041426">
    <property type="entry name" value="Mos1_HTH"/>
</dbReference>
<accession>A0AAV8YVE5</accession>
<evidence type="ECO:0000313" key="3">
    <source>
        <dbReference type="Proteomes" id="UP001162162"/>
    </source>
</evidence>
<dbReference type="EMBL" id="JAPWTK010000041">
    <property type="protein sequence ID" value="KAJ8954949.1"/>
    <property type="molecule type" value="Genomic_DNA"/>
</dbReference>
<comment type="caution">
    <text evidence="2">The sequence shown here is derived from an EMBL/GenBank/DDBJ whole genome shotgun (WGS) entry which is preliminary data.</text>
</comment>
<gene>
    <name evidence="2" type="ORF">NQ318_000379</name>
</gene>
<organism evidence="2 3">
    <name type="scientific">Aromia moschata</name>
    <dbReference type="NCBI Taxonomy" id="1265417"/>
    <lineage>
        <taxon>Eukaryota</taxon>
        <taxon>Metazoa</taxon>
        <taxon>Ecdysozoa</taxon>
        <taxon>Arthropoda</taxon>
        <taxon>Hexapoda</taxon>
        <taxon>Insecta</taxon>
        <taxon>Pterygota</taxon>
        <taxon>Neoptera</taxon>
        <taxon>Endopterygota</taxon>
        <taxon>Coleoptera</taxon>
        <taxon>Polyphaga</taxon>
        <taxon>Cucujiformia</taxon>
        <taxon>Chrysomeloidea</taxon>
        <taxon>Cerambycidae</taxon>
        <taxon>Cerambycinae</taxon>
        <taxon>Callichromatini</taxon>
        <taxon>Aromia</taxon>
    </lineage>
</organism>
<keyword evidence="3" id="KW-1185">Reference proteome</keyword>
<proteinExistence type="predicted"/>
<evidence type="ECO:0000313" key="2">
    <source>
        <dbReference type="EMBL" id="KAJ8954949.1"/>
    </source>
</evidence>
<dbReference type="Gene3D" id="1.10.10.1450">
    <property type="match status" value="1"/>
</dbReference>
<evidence type="ECO:0000259" key="1">
    <source>
        <dbReference type="Pfam" id="PF17906"/>
    </source>
</evidence>
<dbReference type="Pfam" id="PF17906">
    <property type="entry name" value="HTH_48"/>
    <property type="match status" value="1"/>
</dbReference>
<protein>
    <recommendedName>
        <fullName evidence="1">Mos1 transposase HTH domain-containing protein</fullName>
    </recommendedName>
</protein>
<feature type="domain" description="Mos1 transposase HTH" evidence="1">
    <location>
        <begin position="16"/>
        <end position="53"/>
    </location>
</feature>